<dbReference type="PANTHER" id="PTHR32248:SF4">
    <property type="entry name" value="RNA POLYMERASE SIGMA-54 FACTOR"/>
    <property type="match status" value="1"/>
</dbReference>
<dbReference type="GO" id="GO:0016779">
    <property type="term" value="F:nucleotidyltransferase activity"/>
    <property type="evidence" value="ECO:0007669"/>
    <property type="project" value="UniProtKB-KW"/>
</dbReference>
<evidence type="ECO:0000256" key="10">
    <source>
        <dbReference type="SAM" id="MobiDB-lite"/>
    </source>
</evidence>
<evidence type="ECO:0000256" key="1">
    <source>
        <dbReference type="ARBA" id="ARBA00008798"/>
    </source>
</evidence>
<dbReference type="GO" id="GO:0006352">
    <property type="term" value="P:DNA-templated transcription initiation"/>
    <property type="evidence" value="ECO:0007669"/>
    <property type="project" value="InterPro"/>
</dbReference>
<keyword evidence="14" id="KW-1185">Reference proteome</keyword>
<keyword evidence="5 9" id="KW-0805">Transcription regulation</keyword>
<dbReference type="Pfam" id="PF04963">
    <property type="entry name" value="Sigma54_CBD"/>
    <property type="match status" value="1"/>
</dbReference>
<evidence type="ECO:0000259" key="12">
    <source>
        <dbReference type="Pfam" id="PF04963"/>
    </source>
</evidence>
<dbReference type="Pfam" id="PF00309">
    <property type="entry name" value="Sigma54_AID"/>
    <property type="match status" value="1"/>
</dbReference>
<keyword evidence="3 9" id="KW-0808">Transferase</keyword>
<dbReference type="PRINTS" id="PR00045">
    <property type="entry name" value="SIGMA54FCT"/>
</dbReference>
<accession>A0A2S9IS55</accession>
<dbReference type="RefSeq" id="WP_105742107.1">
    <property type="nucleotide sequence ID" value="NZ_PVBR01000007.1"/>
</dbReference>
<evidence type="ECO:0000313" key="14">
    <source>
        <dbReference type="Proteomes" id="UP000239434"/>
    </source>
</evidence>
<dbReference type="InterPro" id="IPR000394">
    <property type="entry name" value="RNA_pol_sigma_54"/>
</dbReference>
<dbReference type="GO" id="GO:0003677">
    <property type="term" value="F:DNA binding"/>
    <property type="evidence" value="ECO:0007669"/>
    <property type="project" value="UniProtKB-KW"/>
</dbReference>
<dbReference type="Gene3D" id="1.10.10.1330">
    <property type="entry name" value="RNA polymerase sigma-54 factor, core-binding domain"/>
    <property type="match status" value="1"/>
</dbReference>
<dbReference type="InterPro" id="IPR007634">
    <property type="entry name" value="RNA_pol_sigma_54_DNA-bd"/>
</dbReference>
<organism evidence="13 14">
    <name type="scientific">Phyllobacterium phragmitis</name>
    <dbReference type="NCBI Taxonomy" id="2670329"/>
    <lineage>
        <taxon>Bacteria</taxon>
        <taxon>Pseudomonadati</taxon>
        <taxon>Pseudomonadota</taxon>
        <taxon>Alphaproteobacteria</taxon>
        <taxon>Hyphomicrobiales</taxon>
        <taxon>Phyllobacteriaceae</taxon>
        <taxon>Phyllobacterium</taxon>
    </lineage>
</organism>
<dbReference type="Gene3D" id="1.10.10.60">
    <property type="entry name" value="Homeodomain-like"/>
    <property type="match status" value="1"/>
</dbReference>
<evidence type="ECO:0000256" key="9">
    <source>
        <dbReference type="PIRNR" id="PIRNR000774"/>
    </source>
</evidence>
<dbReference type="PROSITE" id="PS00717">
    <property type="entry name" value="SIGMA54_1"/>
    <property type="match status" value="1"/>
</dbReference>
<dbReference type="InterPro" id="IPR038709">
    <property type="entry name" value="RpoN_core-bd_sf"/>
</dbReference>
<comment type="function">
    <text evidence="9">Sigma factors are initiation factors that promote the attachment of RNA polymerase to specific initiation sites and are then released.</text>
</comment>
<dbReference type="PANTHER" id="PTHR32248">
    <property type="entry name" value="RNA POLYMERASE SIGMA-54 FACTOR"/>
    <property type="match status" value="1"/>
</dbReference>
<keyword evidence="7 9" id="KW-0238">DNA-binding</keyword>
<dbReference type="NCBIfam" id="NF004596">
    <property type="entry name" value="PRK05932.1-3"/>
    <property type="match status" value="1"/>
</dbReference>
<feature type="region of interest" description="Disordered" evidence="10">
    <location>
        <begin position="52"/>
        <end position="123"/>
    </location>
</feature>
<protein>
    <recommendedName>
        <fullName evidence="9">RNA polymerase sigma-54 factor</fullName>
    </recommendedName>
</protein>
<evidence type="ECO:0000256" key="3">
    <source>
        <dbReference type="ARBA" id="ARBA00022679"/>
    </source>
</evidence>
<evidence type="ECO:0000256" key="8">
    <source>
        <dbReference type="ARBA" id="ARBA00023163"/>
    </source>
</evidence>
<dbReference type="NCBIfam" id="TIGR02395">
    <property type="entry name" value="rpoN_sigma"/>
    <property type="match status" value="1"/>
</dbReference>
<feature type="domain" description="RNA polymerase sigma factor 54 DNA-binding" evidence="11">
    <location>
        <begin position="369"/>
        <end position="528"/>
    </location>
</feature>
<keyword evidence="4 9" id="KW-0548">Nucleotidyltransferase</keyword>
<evidence type="ECO:0000256" key="7">
    <source>
        <dbReference type="ARBA" id="ARBA00023125"/>
    </source>
</evidence>
<feature type="compositionally biased region" description="Low complexity" evidence="10">
    <location>
        <begin position="82"/>
        <end position="98"/>
    </location>
</feature>
<feature type="domain" description="RNA polymerase sigma factor 54 core-binding" evidence="12">
    <location>
        <begin position="168"/>
        <end position="355"/>
    </location>
</feature>
<sequence>MALSPKLDLRQSQSLVMTPQLMQSIRLLQMNHIELEHFIDLEIEKNPLLERVDPANDDVASESRDTPDGESRHSDSRDDSSADPTGDADGFAFDGGHAASEREEGLDWLDDRGTPDSGAISETFDTSMENIFPDDPGRYEQIAPDLASQWKSSGGDGYICGGGEGFDIEQVTASRVSLRDRVDEQILFAFRDPAKRLIAAELADHLDDMGYLRADLHEIAERLVTEPLHLEEVLAVLQTFEPAGLFARDLAECLAIQLRQKDRFDPAMQALVANLQLLAKRDFQTLKRLCGVDQSDLLDMLTEIRLLDPKPGTLFAVGVANAIVPDVNVMPAHGGGWEIELNAAALPRVLVNQEYYIMVARGAGPQDKDFLSECLQNANWLTRSLDQRARTILKVAREIVRQQDGFLMNGISQLKPLNLRMVADAIGMHESTVSRVTANKYMLTSRGVFELRYFFNAAIASAEGGDAHSSEAVRHQIRQLIDRESPDSILSDDAIVDILNRDGVDIARRTVAKYRESMSIPSSIQRRREKKAIAASAR</sequence>
<keyword evidence="8 9" id="KW-0804">Transcription</keyword>
<dbReference type="EMBL" id="PVBR01000007">
    <property type="protein sequence ID" value="PRD43361.1"/>
    <property type="molecule type" value="Genomic_DNA"/>
</dbReference>
<dbReference type="Pfam" id="PF04552">
    <property type="entry name" value="Sigma54_DBD"/>
    <property type="match status" value="1"/>
</dbReference>
<dbReference type="AlphaFoldDB" id="A0A2S9IS55"/>
<comment type="similarity">
    <text evidence="1 9">Belongs to the sigma-54 factor family.</text>
</comment>
<dbReference type="GO" id="GO:0001216">
    <property type="term" value="F:DNA-binding transcription activator activity"/>
    <property type="evidence" value="ECO:0007669"/>
    <property type="project" value="InterPro"/>
</dbReference>
<evidence type="ECO:0000256" key="6">
    <source>
        <dbReference type="ARBA" id="ARBA00023082"/>
    </source>
</evidence>
<feature type="compositionally biased region" description="Basic and acidic residues" evidence="10">
    <location>
        <begin position="99"/>
        <end position="114"/>
    </location>
</feature>
<evidence type="ECO:0000259" key="11">
    <source>
        <dbReference type="Pfam" id="PF04552"/>
    </source>
</evidence>
<dbReference type="InterPro" id="IPR007046">
    <property type="entry name" value="RNA_pol_sigma_54_core-bd"/>
</dbReference>
<dbReference type="GO" id="GO:0016987">
    <property type="term" value="F:sigma factor activity"/>
    <property type="evidence" value="ECO:0007669"/>
    <property type="project" value="UniProtKB-KW"/>
</dbReference>
<name>A0A2S9IS55_9HYPH</name>
<evidence type="ECO:0000256" key="4">
    <source>
        <dbReference type="ARBA" id="ARBA00022695"/>
    </source>
</evidence>
<keyword evidence="6 9" id="KW-0731">Sigma factor</keyword>
<evidence type="ECO:0000313" key="13">
    <source>
        <dbReference type="EMBL" id="PRD43361.1"/>
    </source>
</evidence>
<dbReference type="PROSITE" id="PS00718">
    <property type="entry name" value="SIGMA54_2"/>
    <property type="match status" value="1"/>
</dbReference>
<comment type="caution">
    <text evidence="13">The sequence shown here is derived from an EMBL/GenBank/DDBJ whole genome shotgun (WGS) entry which is preliminary data.</text>
</comment>
<evidence type="ECO:0000256" key="2">
    <source>
        <dbReference type="ARBA" id="ARBA00022478"/>
    </source>
</evidence>
<dbReference type="PROSITE" id="PS50044">
    <property type="entry name" value="SIGMA54_3"/>
    <property type="match status" value="1"/>
</dbReference>
<proteinExistence type="inferred from homology"/>
<keyword evidence="2 9" id="KW-0240">DNA-directed RNA polymerase</keyword>
<dbReference type="GO" id="GO:0000428">
    <property type="term" value="C:DNA-directed RNA polymerase complex"/>
    <property type="evidence" value="ECO:0007669"/>
    <property type="project" value="UniProtKB-KW"/>
</dbReference>
<reference evidence="13 14" key="1">
    <citation type="submission" date="2018-02" db="EMBL/GenBank/DDBJ databases">
        <title>The draft genome of Phyllobacterium sp. 1N-3.</title>
        <authorList>
            <person name="Liu L."/>
            <person name="Li L."/>
            <person name="Zhang X."/>
            <person name="Wang T."/>
            <person name="Liang L."/>
        </authorList>
    </citation>
    <scope>NUCLEOTIDE SEQUENCE [LARGE SCALE GENOMIC DNA]</scope>
    <source>
        <strain evidence="13 14">1N-3</strain>
    </source>
</reference>
<dbReference type="Proteomes" id="UP000239434">
    <property type="component" value="Unassembled WGS sequence"/>
</dbReference>
<feature type="compositionally biased region" description="Basic and acidic residues" evidence="10">
    <location>
        <begin position="61"/>
        <end position="80"/>
    </location>
</feature>
<dbReference type="NCBIfam" id="NF009118">
    <property type="entry name" value="PRK12469.1"/>
    <property type="match status" value="1"/>
</dbReference>
<gene>
    <name evidence="13" type="primary">rpoN</name>
    <name evidence="13" type="ORF">C5748_11680</name>
</gene>
<dbReference type="PIRSF" id="PIRSF000774">
    <property type="entry name" value="RpoN"/>
    <property type="match status" value="1"/>
</dbReference>
<evidence type="ECO:0000256" key="5">
    <source>
        <dbReference type="ARBA" id="ARBA00023015"/>
    </source>
</evidence>